<dbReference type="InterPro" id="IPR010310">
    <property type="entry name" value="T7SS_ESAT-6-like"/>
</dbReference>
<dbReference type="Pfam" id="PF06013">
    <property type="entry name" value="WXG100"/>
    <property type="match status" value="1"/>
</dbReference>
<dbReference type="RefSeq" id="WP_399648610.1">
    <property type="nucleotide sequence ID" value="NZ_JBITYG010000004.1"/>
</dbReference>
<evidence type="ECO:0000313" key="2">
    <source>
        <dbReference type="Proteomes" id="UP001614394"/>
    </source>
</evidence>
<keyword evidence="2" id="KW-1185">Reference proteome</keyword>
<dbReference type="SUPFAM" id="SSF140453">
    <property type="entry name" value="EsxAB dimer-like"/>
    <property type="match status" value="1"/>
</dbReference>
<dbReference type="Proteomes" id="UP001614394">
    <property type="component" value="Unassembled WGS sequence"/>
</dbReference>
<protein>
    <submittedName>
        <fullName evidence="1">WXG100 family type VII secretion target</fullName>
    </submittedName>
</protein>
<name>A0ABW8C8S2_9ACTN</name>
<organism evidence="1 2">
    <name type="scientific">Streptomyces fildesensis</name>
    <dbReference type="NCBI Taxonomy" id="375757"/>
    <lineage>
        <taxon>Bacteria</taxon>
        <taxon>Bacillati</taxon>
        <taxon>Actinomycetota</taxon>
        <taxon>Actinomycetes</taxon>
        <taxon>Kitasatosporales</taxon>
        <taxon>Streptomycetaceae</taxon>
        <taxon>Streptomyces</taxon>
    </lineage>
</organism>
<dbReference type="InterPro" id="IPR036689">
    <property type="entry name" value="ESAT-6-like_sf"/>
</dbReference>
<reference evidence="1 2" key="1">
    <citation type="submission" date="2024-10" db="EMBL/GenBank/DDBJ databases">
        <title>The Natural Products Discovery Center: Release of the First 8490 Sequenced Strains for Exploring Actinobacteria Biosynthetic Diversity.</title>
        <authorList>
            <person name="Kalkreuter E."/>
            <person name="Kautsar S.A."/>
            <person name="Yang D."/>
            <person name="Bader C.D."/>
            <person name="Teijaro C.N."/>
            <person name="Fluegel L."/>
            <person name="Davis C.M."/>
            <person name="Simpson J.R."/>
            <person name="Lauterbach L."/>
            <person name="Steele A.D."/>
            <person name="Gui C."/>
            <person name="Meng S."/>
            <person name="Li G."/>
            <person name="Viehrig K."/>
            <person name="Ye F."/>
            <person name="Su P."/>
            <person name="Kiefer A.F."/>
            <person name="Nichols A."/>
            <person name="Cepeda A.J."/>
            <person name="Yan W."/>
            <person name="Fan B."/>
            <person name="Jiang Y."/>
            <person name="Adhikari A."/>
            <person name="Zheng C.-J."/>
            <person name="Schuster L."/>
            <person name="Cowan T.M."/>
            <person name="Smanski M.J."/>
            <person name="Chevrette M.G."/>
            <person name="De Carvalho L.P.S."/>
            <person name="Shen B."/>
        </authorList>
    </citation>
    <scope>NUCLEOTIDE SEQUENCE [LARGE SCALE GENOMIC DNA]</scope>
    <source>
        <strain evidence="1 2">NPDC053399</strain>
    </source>
</reference>
<gene>
    <name evidence="1" type="ORF">ACIGXA_14750</name>
</gene>
<dbReference type="NCBIfam" id="TIGR03930">
    <property type="entry name" value="WXG100_ESAT6"/>
    <property type="match status" value="1"/>
</dbReference>
<proteinExistence type="predicted"/>
<sequence length="116" mass="12272">MTTPNNAGSGGTMAGYTVTPEGVAAAASYVTTQATDVDAKIAALRTYVAGLGNIWQGSAHAAFETLMMDYDIYARMMHDALSDIASGLRGNYVSYTESEQANLANLRQVQLPAARF</sequence>
<accession>A0ABW8C8S2</accession>
<dbReference type="Gene3D" id="1.10.287.1060">
    <property type="entry name" value="ESAT-6-like"/>
    <property type="match status" value="1"/>
</dbReference>
<comment type="caution">
    <text evidence="1">The sequence shown here is derived from an EMBL/GenBank/DDBJ whole genome shotgun (WGS) entry which is preliminary data.</text>
</comment>
<dbReference type="EMBL" id="JBITYG010000004">
    <property type="protein sequence ID" value="MFI9101775.1"/>
    <property type="molecule type" value="Genomic_DNA"/>
</dbReference>
<evidence type="ECO:0000313" key="1">
    <source>
        <dbReference type="EMBL" id="MFI9101775.1"/>
    </source>
</evidence>